<evidence type="ECO:0000256" key="1">
    <source>
        <dbReference type="ARBA" id="ARBA00004651"/>
    </source>
</evidence>
<feature type="transmembrane region" description="Helical" evidence="9">
    <location>
        <begin position="83"/>
        <end position="110"/>
    </location>
</feature>
<keyword evidence="4" id="KW-0547">Nucleotide-binding</keyword>
<sequence>MIDFIKKNIFIILVFIATLSVGFLTFLTFIDKSFIELSEFNLQSLLIVNVILLIIFFIIIFIEVKNSLKDDINISGSKANRKYITFFSLFTLIPSVLISVFSLFLFSFALEKYLDKKITTAVNNSYEIAKNYVEDVRNKIESDIVLIAFDLNKNIDVFYDNPKRFKNILITQKLIRDVDEIHLIDSSGNLIISSIDDGQTFVQPSDKALEMVFAEERPLKIINAFENKSAAILKLNSYIDTYLYVVKFLDEKISNYLTESKEAINFYYTVEDKQTGIKISF</sequence>
<evidence type="ECO:0000256" key="6">
    <source>
        <dbReference type="ARBA" id="ARBA00022989"/>
    </source>
</evidence>
<accession>A0A382SYL2</accession>
<dbReference type="AlphaFoldDB" id="A0A382SYL2"/>
<keyword evidence="2" id="KW-1003">Cell membrane</keyword>
<keyword evidence="6 9" id="KW-1133">Transmembrane helix</keyword>
<evidence type="ECO:0000256" key="7">
    <source>
        <dbReference type="ARBA" id="ARBA00023012"/>
    </source>
</evidence>
<keyword evidence="8 9" id="KW-0472">Membrane</keyword>
<feature type="transmembrane region" description="Helical" evidence="9">
    <location>
        <begin position="42"/>
        <end position="62"/>
    </location>
</feature>
<evidence type="ECO:0000256" key="8">
    <source>
        <dbReference type="ARBA" id="ARBA00023136"/>
    </source>
</evidence>
<evidence type="ECO:0000256" key="3">
    <source>
        <dbReference type="ARBA" id="ARBA00022692"/>
    </source>
</evidence>
<feature type="transmembrane region" description="Helical" evidence="9">
    <location>
        <begin position="9"/>
        <end position="30"/>
    </location>
</feature>
<evidence type="ECO:0000313" key="11">
    <source>
        <dbReference type="EMBL" id="SVD15009.1"/>
    </source>
</evidence>
<gene>
    <name evidence="11" type="ORF">METZ01_LOCUS367863</name>
</gene>
<evidence type="ECO:0000256" key="2">
    <source>
        <dbReference type="ARBA" id="ARBA00022475"/>
    </source>
</evidence>
<dbReference type="EMBL" id="UINC01132594">
    <property type="protein sequence ID" value="SVD15009.1"/>
    <property type="molecule type" value="Genomic_DNA"/>
</dbReference>
<protein>
    <recommendedName>
        <fullName evidence="10">Nitrogen regulation protein NtrY-like N-terminal domain-containing protein</fullName>
    </recommendedName>
</protein>
<keyword evidence="5" id="KW-0067">ATP-binding</keyword>
<feature type="non-terminal residue" evidence="11">
    <location>
        <position position="281"/>
    </location>
</feature>
<reference evidence="11" key="1">
    <citation type="submission" date="2018-05" db="EMBL/GenBank/DDBJ databases">
        <authorList>
            <person name="Lanie J.A."/>
            <person name="Ng W.-L."/>
            <person name="Kazmierczak K.M."/>
            <person name="Andrzejewski T.M."/>
            <person name="Davidsen T.M."/>
            <person name="Wayne K.J."/>
            <person name="Tettelin H."/>
            <person name="Glass J.I."/>
            <person name="Rusch D."/>
            <person name="Podicherti R."/>
            <person name="Tsui H.-C.T."/>
            <person name="Winkler M.E."/>
        </authorList>
    </citation>
    <scope>NUCLEOTIDE SEQUENCE</scope>
</reference>
<keyword evidence="7" id="KW-0902">Two-component regulatory system</keyword>
<feature type="domain" description="Nitrogen regulation protein NtrY-like N-terminal" evidence="10">
    <location>
        <begin position="13"/>
        <end position="275"/>
    </location>
</feature>
<proteinExistence type="predicted"/>
<dbReference type="GO" id="GO:0005886">
    <property type="term" value="C:plasma membrane"/>
    <property type="evidence" value="ECO:0007669"/>
    <property type="project" value="UniProtKB-SubCell"/>
</dbReference>
<comment type="subcellular location">
    <subcellularLocation>
        <location evidence="1">Cell membrane</location>
        <topology evidence="1">Multi-pass membrane protein</topology>
    </subcellularLocation>
</comment>
<dbReference type="InterPro" id="IPR045671">
    <property type="entry name" value="NtrY-like_N"/>
</dbReference>
<keyword evidence="3 9" id="KW-0812">Transmembrane</keyword>
<organism evidence="11">
    <name type="scientific">marine metagenome</name>
    <dbReference type="NCBI Taxonomy" id="408172"/>
    <lineage>
        <taxon>unclassified sequences</taxon>
        <taxon>metagenomes</taxon>
        <taxon>ecological metagenomes</taxon>
    </lineage>
</organism>
<dbReference type="GO" id="GO:0000160">
    <property type="term" value="P:phosphorelay signal transduction system"/>
    <property type="evidence" value="ECO:0007669"/>
    <property type="project" value="UniProtKB-KW"/>
</dbReference>
<evidence type="ECO:0000259" key="10">
    <source>
        <dbReference type="Pfam" id="PF19312"/>
    </source>
</evidence>
<evidence type="ECO:0000256" key="4">
    <source>
        <dbReference type="ARBA" id="ARBA00022741"/>
    </source>
</evidence>
<dbReference type="GO" id="GO:0005524">
    <property type="term" value="F:ATP binding"/>
    <property type="evidence" value="ECO:0007669"/>
    <property type="project" value="UniProtKB-KW"/>
</dbReference>
<dbReference type="Pfam" id="PF19312">
    <property type="entry name" value="NtrY_N"/>
    <property type="match status" value="1"/>
</dbReference>
<evidence type="ECO:0000256" key="5">
    <source>
        <dbReference type="ARBA" id="ARBA00022840"/>
    </source>
</evidence>
<name>A0A382SYL2_9ZZZZ</name>
<evidence type="ECO:0000256" key="9">
    <source>
        <dbReference type="SAM" id="Phobius"/>
    </source>
</evidence>